<dbReference type="EMBL" id="JACCKA010000084">
    <property type="protein sequence ID" value="NZA27684.1"/>
    <property type="molecule type" value="Genomic_DNA"/>
</dbReference>
<accession>A0A853JG06</accession>
<protein>
    <submittedName>
        <fullName evidence="2">Uncharacterized protein</fullName>
    </submittedName>
</protein>
<reference evidence="2 3" key="1">
    <citation type="submission" date="2020-07" db="EMBL/GenBank/DDBJ databases">
        <title>Luteimonas sp. SJ-92.</title>
        <authorList>
            <person name="Huang X.-X."/>
            <person name="Xu L."/>
            <person name="Sun J.-Q."/>
        </authorList>
    </citation>
    <scope>NUCLEOTIDE SEQUENCE [LARGE SCALE GENOMIC DNA]</scope>
    <source>
        <strain evidence="2 3">SJ-92</strain>
    </source>
</reference>
<feature type="signal peptide" evidence="1">
    <location>
        <begin position="1"/>
        <end position="22"/>
    </location>
</feature>
<evidence type="ECO:0000313" key="3">
    <source>
        <dbReference type="Proteomes" id="UP000578091"/>
    </source>
</evidence>
<keyword evidence="1" id="KW-0732">Signal</keyword>
<sequence>MKRIFTQFAILLGFTAAQLLHASIASEKSLSPSLTLASPTLEIDFPVRESLIQFFYVPQRDEEPNIEIYLSYRSGVCVRTAHLETIEPEGRAAEISSVFTLDADGDKEGDLFIIATWPINHAAIGTEGTYYKIYAYRKSAVEGNELEFHRARDIEDKLGSGLDGTREGVEVSFPFKEYASIRAALAR</sequence>
<evidence type="ECO:0000256" key="1">
    <source>
        <dbReference type="SAM" id="SignalP"/>
    </source>
</evidence>
<proteinExistence type="predicted"/>
<dbReference type="AlphaFoldDB" id="A0A853JG06"/>
<dbReference type="RefSeq" id="WP_180679454.1">
    <property type="nucleotide sequence ID" value="NZ_JACCKA010000084.1"/>
</dbReference>
<name>A0A853JG06_9GAMM</name>
<organism evidence="2 3">
    <name type="scientific">Luteimonas salinisoli</name>
    <dbReference type="NCBI Taxonomy" id="2752307"/>
    <lineage>
        <taxon>Bacteria</taxon>
        <taxon>Pseudomonadati</taxon>
        <taxon>Pseudomonadota</taxon>
        <taxon>Gammaproteobacteria</taxon>
        <taxon>Lysobacterales</taxon>
        <taxon>Lysobacteraceae</taxon>
        <taxon>Luteimonas</taxon>
    </lineage>
</organism>
<feature type="chain" id="PRO_5032886771" evidence="1">
    <location>
        <begin position="23"/>
        <end position="187"/>
    </location>
</feature>
<evidence type="ECO:0000313" key="2">
    <source>
        <dbReference type="EMBL" id="NZA27684.1"/>
    </source>
</evidence>
<dbReference type="Proteomes" id="UP000578091">
    <property type="component" value="Unassembled WGS sequence"/>
</dbReference>
<gene>
    <name evidence="2" type="ORF">H0E84_14985</name>
</gene>
<comment type="caution">
    <text evidence="2">The sequence shown here is derived from an EMBL/GenBank/DDBJ whole genome shotgun (WGS) entry which is preliminary data.</text>
</comment>
<keyword evidence="3" id="KW-1185">Reference proteome</keyword>